<dbReference type="SUPFAM" id="SSF47413">
    <property type="entry name" value="lambda repressor-like DNA-binding domains"/>
    <property type="match status" value="1"/>
</dbReference>
<evidence type="ECO:0000256" key="1">
    <source>
        <dbReference type="SAM" id="MobiDB-lite"/>
    </source>
</evidence>
<dbReference type="EMBL" id="UOFV01000084">
    <property type="protein sequence ID" value="VAW96368.1"/>
    <property type="molecule type" value="Genomic_DNA"/>
</dbReference>
<dbReference type="InterPro" id="IPR001387">
    <property type="entry name" value="Cro/C1-type_HTH"/>
</dbReference>
<dbReference type="GO" id="GO:0003677">
    <property type="term" value="F:DNA binding"/>
    <property type="evidence" value="ECO:0007669"/>
    <property type="project" value="InterPro"/>
</dbReference>
<dbReference type="AlphaFoldDB" id="A0A3B0ZSB2"/>
<accession>A0A3B0ZSB2</accession>
<name>A0A3B0ZSB2_9ZZZZ</name>
<sequence>SAPSDKGKRRLATADLSNLFDIEMDEPVKPRRKKQVTKKKTVLKTKNIKNKKVKKKVKKKAIKKSVKKSIKKKSAVKKKRAFTPTAAAVRRLRKQFAMNSAQFAVLVGVSPPTVSNWENGSGKLKLRQRTLEALSQVAGLTPRQAWRKLNRN</sequence>
<feature type="domain" description="HTH cro/C1-type" evidence="2">
    <location>
        <begin position="89"/>
        <end position="145"/>
    </location>
</feature>
<organism evidence="3">
    <name type="scientific">hydrothermal vent metagenome</name>
    <dbReference type="NCBI Taxonomy" id="652676"/>
    <lineage>
        <taxon>unclassified sequences</taxon>
        <taxon>metagenomes</taxon>
        <taxon>ecological metagenomes</taxon>
    </lineage>
</organism>
<dbReference type="CDD" id="cd00093">
    <property type="entry name" value="HTH_XRE"/>
    <property type="match status" value="1"/>
</dbReference>
<dbReference type="SMART" id="SM00530">
    <property type="entry name" value="HTH_XRE"/>
    <property type="match status" value="1"/>
</dbReference>
<feature type="compositionally biased region" description="Basic residues" evidence="1">
    <location>
        <begin position="50"/>
        <end position="81"/>
    </location>
</feature>
<dbReference type="Gene3D" id="1.10.260.40">
    <property type="entry name" value="lambda repressor-like DNA-binding domains"/>
    <property type="match status" value="1"/>
</dbReference>
<protein>
    <recommendedName>
        <fullName evidence="2">HTH cro/C1-type domain-containing protein</fullName>
    </recommendedName>
</protein>
<dbReference type="InterPro" id="IPR010982">
    <property type="entry name" value="Lambda_DNA-bd_dom_sf"/>
</dbReference>
<reference evidence="3" key="1">
    <citation type="submission" date="2018-06" db="EMBL/GenBank/DDBJ databases">
        <authorList>
            <person name="Zhirakovskaya E."/>
        </authorList>
    </citation>
    <scope>NUCLEOTIDE SEQUENCE</scope>
</reference>
<dbReference type="PROSITE" id="PS50943">
    <property type="entry name" value="HTH_CROC1"/>
    <property type="match status" value="1"/>
</dbReference>
<proteinExistence type="predicted"/>
<evidence type="ECO:0000313" key="3">
    <source>
        <dbReference type="EMBL" id="VAW96368.1"/>
    </source>
</evidence>
<dbReference type="Pfam" id="PF01381">
    <property type="entry name" value="HTH_3"/>
    <property type="match status" value="1"/>
</dbReference>
<gene>
    <name evidence="3" type="ORF">MNBD_GAMMA19-2148</name>
</gene>
<evidence type="ECO:0000259" key="2">
    <source>
        <dbReference type="PROSITE" id="PS50943"/>
    </source>
</evidence>
<feature type="region of interest" description="Disordered" evidence="1">
    <location>
        <begin position="50"/>
        <end position="82"/>
    </location>
</feature>
<feature type="non-terminal residue" evidence="3">
    <location>
        <position position="1"/>
    </location>
</feature>